<proteinExistence type="inferred from homology"/>
<organism evidence="12 13">
    <name type="scientific">Candidatus Gottesmanbacteria bacterium RBG_16_38_7b</name>
    <dbReference type="NCBI Taxonomy" id="1798372"/>
    <lineage>
        <taxon>Bacteria</taxon>
        <taxon>Candidatus Gottesmaniibacteriota</taxon>
    </lineage>
</organism>
<keyword evidence="4 9" id="KW-0812">Transmembrane</keyword>
<feature type="transmembrane region" description="Helical" evidence="10">
    <location>
        <begin position="33"/>
        <end position="52"/>
    </location>
</feature>
<keyword evidence="6 10" id="KW-1133">Transmembrane helix</keyword>
<gene>
    <name evidence="12" type="ORF">A2153_04285</name>
</gene>
<keyword evidence="7 10" id="KW-0472">Membrane</keyword>
<evidence type="ECO:0000313" key="12">
    <source>
        <dbReference type="EMBL" id="OGG00809.1"/>
    </source>
</evidence>
<dbReference type="PANTHER" id="PTHR12428">
    <property type="entry name" value="OXA1"/>
    <property type="match status" value="1"/>
</dbReference>
<comment type="caution">
    <text evidence="12">The sequence shown here is derived from an EMBL/GenBank/DDBJ whole genome shotgun (WGS) entry which is preliminary data.</text>
</comment>
<keyword evidence="3" id="KW-1003">Cell membrane</keyword>
<dbReference type="CDD" id="cd20070">
    <property type="entry name" value="5TM_YidC_Alb3"/>
    <property type="match status" value="1"/>
</dbReference>
<dbReference type="Pfam" id="PF02096">
    <property type="entry name" value="60KD_IMP"/>
    <property type="match status" value="1"/>
</dbReference>
<dbReference type="NCBIfam" id="TIGR03592">
    <property type="entry name" value="yidC_oxa1_cterm"/>
    <property type="match status" value="1"/>
</dbReference>
<dbReference type="GO" id="GO:0032977">
    <property type="term" value="F:membrane insertase activity"/>
    <property type="evidence" value="ECO:0007669"/>
    <property type="project" value="InterPro"/>
</dbReference>
<evidence type="ECO:0000256" key="6">
    <source>
        <dbReference type="ARBA" id="ARBA00022989"/>
    </source>
</evidence>
<keyword evidence="5" id="KW-0653">Protein transport</keyword>
<dbReference type="GO" id="GO:0015031">
    <property type="term" value="P:protein transport"/>
    <property type="evidence" value="ECO:0007669"/>
    <property type="project" value="UniProtKB-KW"/>
</dbReference>
<feature type="domain" description="Membrane insertase YidC/Oxa/ALB C-terminal" evidence="11">
    <location>
        <begin position="38"/>
        <end position="276"/>
    </location>
</feature>
<evidence type="ECO:0000256" key="7">
    <source>
        <dbReference type="ARBA" id="ARBA00023136"/>
    </source>
</evidence>
<keyword evidence="8" id="KW-0143">Chaperone</keyword>
<dbReference type="AlphaFoldDB" id="A0A1F5YKR5"/>
<feature type="transmembrane region" description="Helical" evidence="10">
    <location>
        <begin position="103"/>
        <end position="123"/>
    </location>
</feature>
<evidence type="ECO:0000256" key="4">
    <source>
        <dbReference type="ARBA" id="ARBA00022692"/>
    </source>
</evidence>
<keyword evidence="2" id="KW-0813">Transport</keyword>
<evidence type="ECO:0000256" key="2">
    <source>
        <dbReference type="ARBA" id="ARBA00022448"/>
    </source>
</evidence>
<dbReference type="InterPro" id="IPR028055">
    <property type="entry name" value="YidC/Oxa/ALB_C"/>
</dbReference>
<dbReference type="GO" id="GO:0005886">
    <property type="term" value="C:plasma membrane"/>
    <property type="evidence" value="ECO:0007669"/>
    <property type="project" value="UniProtKB-SubCell"/>
</dbReference>
<feature type="transmembrane region" description="Helical" evidence="10">
    <location>
        <begin position="7"/>
        <end position="27"/>
    </location>
</feature>
<dbReference type="GO" id="GO:0051205">
    <property type="term" value="P:protein insertion into membrane"/>
    <property type="evidence" value="ECO:0007669"/>
    <property type="project" value="TreeGrafter"/>
</dbReference>
<feature type="transmembrane region" description="Helical" evidence="10">
    <location>
        <begin position="240"/>
        <end position="261"/>
    </location>
</feature>
<dbReference type="InterPro" id="IPR001708">
    <property type="entry name" value="YidC/ALB3/OXA1/COX18"/>
</dbReference>
<evidence type="ECO:0000256" key="5">
    <source>
        <dbReference type="ARBA" id="ARBA00022927"/>
    </source>
</evidence>
<feature type="transmembrane region" description="Helical" evidence="10">
    <location>
        <begin position="172"/>
        <end position="189"/>
    </location>
</feature>
<comment type="subcellular location">
    <subcellularLocation>
        <location evidence="1">Cell membrane</location>
        <topology evidence="1">Multi-pass membrane protein</topology>
    </subcellularLocation>
    <subcellularLocation>
        <location evidence="9">Membrane</location>
        <topology evidence="9">Multi-pass membrane protein</topology>
    </subcellularLocation>
</comment>
<evidence type="ECO:0000259" key="11">
    <source>
        <dbReference type="Pfam" id="PF02096"/>
    </source>
</evidence>
<feature type="transmembrane region" description="Helical" evidence="10">
    <location>
        <begin position="143"/>
        <end position="160"/>
    </location>
</feature>
<protein>
    <recommendedName>
        <fullName evidence="11">Membrane insertase YidC/Oxa/ALB C-terminal domain-containing protein</fullName>
    </recommendedName>
</protein>
<sequence>MIFNPNNWFHAFFIIPILNVLMGFYTSLSYLHIPYPMGFSLILLTVAIRLLLNPLTVSQIKSSQKLTKLKPELDKLNEIYKNDKTRLHQEQLKLYQKAGINPAAGCLPLLLQMPILIALYNLFFQILTNGNMNKVVAEVNRVVYFPFLKIHSFDLSFFFLNLSSKPSDWKSGGWWLLLVPIITAGLQYWQTKMMVPQTKIQNPKSKIQKIEKEPVNGKKAVDKSADKEDMGQAMQKQMAIMMPLMIGFFAYSFPLGLSLYWNTFTIFGIIQQYRIAKLDGANEQNKRT</sequence>
<evidence type="ECO:0000256" key="3">
    <source>
        <dbReference type="ARBA" id="ARBA00022475"/>
    </source>
</evidence>
<evidence type="ECO:0000256" key="8">
    <source>
        <dbReference type="ARBA" id="ARBA00023186"/>
    </source>
</evidence>
<evidence type="ECO:0000313" key="13">
    <source>
        <dbReference type="Proteomes" id="UP000177396"/>
    </source>
</evidence>
<evidence type="ECO:0000256" key="9">
    <source>
        <dbReference type="RuleBase" id="RU003945"/>
    </source>
</evidence>
<reference evidence="12 13" key="1">
    <citation type="journal article" date="2016" name="Nat. Commun.">
        <title>Thousands of microbial genomes shed light on interconnected biogeochemical processes in an aquifer system.</title>
        <authorList>
            <person name="Anantharaman K."/>
            <person name="Brown C.T."/>
            <person name="Hug L.A."/>
            <person name="Sharon I."/>
            <person name="Castelle C.J."/>
            <person name="Probst A.J."/>
            <person name="Thomas B.C."/>
            <person name="Singh A."/>
            <person name="Wilkins M.J."/>
            <person name="Karaoz U."/>
            <person name="Brodie E.L."/>
            <person name="Williams K.H."/>
            <person name="Hubbard S.S."/>
            <person name="Banfield J.F."/>
        </authorList>
    </citation>
    <scope>NUCLEOTIDE SEQUENCE [LARGE SCALE GENOMIC DNA]</scope>
</reference>
<comment type="similarity">
    <text evidence="9">Belongs to the OXA1/ALB3/YidC family.</text>
</comment>
<dbReference type="Proteomes" id="UP000177396">
    <property type="component" value="Unassembled WGS sequence"/>
</dbReference>
<evidence type="ECO:0000256" key="10">
    <source>
        <dbReference type="SAM" id="Phobius"/>
    </source>
</evidence>
<dbReference type="PANTHER" id="PTHR12428:SF65">
    <property type="entry name" value="CYTOCHROME C OXIDASE ASSEMBLY PROTEIN COX18, MITOCHONDRIAL"/>
    <property type="match status" value="1"/>
</dbReference>
<name>A0A1F5YKR5_9BACT</name>
<accession>A0A1F5YKR5</accession>
<evidence type="ECO:0000256" key="1">
    <source>
        <dbReference type="ARBA" id="ARBA00004651"/>
    </source>
</evidence>
<dbReference type="EMBL" id="MFJB01000011">
    <property type="protein sequence ID" value="OGG00809.1"/>
    <property type="molecule type" value="Genomic_DNA"/>
</dbReference>
<dbReference type="InterPro" id="IPR047196">
    <property type="entry name" value="YidC_ALB_C"/>
</dbReference>